<evidence type="ECO:0000313" key="2">
    <source>
        <dbReference type="Proteomes" id="UP000248783"/>
    </source>
</evidence>
<proteinExistence type="predicted"/>
<name>A0A2W5YJC2_9MICO</name>
<comment type="caution">
    <text evidence="1">The sequence shown here is derived from an EMBL/GenBank/DDBJ whole genome shotgun (WGS) entry which is preliminary data.</text>
</comment>
<keyword evidence="2" id="KW-1185">Reference proteome</keyword>
<gene>
    <name evidence="1" type="ORF">DNL40_02610</name>
</gene>
<organism evidence="1 2">
    <name type="scientific">Xylanimonas oleitrophica</name>
    <dbReference type="NCBI Taxonomy" id="2607479"/>
    <lineage>
        <taxon>Bacteria</taxon>
        <taxon>Bacillati</taxon>
        <taxon>Actinomycetota</taxon>
        <taxon>Actinomycetes</taxon>
        <taxon>Micrococcales</taxon>
        <taxon>Promicromonosporaceae</taxon>
        <taxon>Xylanimonas</taxon>
    </lineage>
</organism>
<protein>
    <submittedName>
        <fullName evidence="1">Uncharacterized protein</fullName>
    </submittedName>
</protein>
<reference evidence="1 2" key="1">
    <citation type="submission" date="2018-06" db="EMBL/GenBank/DDBJ databases">
        <title>Whole genome sequencing of a novel hydrocarbon degrading bacterial strain, PW21 isolated from oil contaminated produced water sample.</title>
        <authorList>
            <person name="Nagkirti P."/>
            <person name="Shaikh A."/>
            <person name="Gowdaman V."/>
            <person name="Engineer A.E."/>
            <person name="Dagar S."/>
            <person name="Dhakephalkar P.K."/>
        </authorList>
    </citation>
    <scope>NUCLEOTIDE SEQUENCE [LARGE SCALE GENOMIC DNA]</scope>
    <source>
        <strain evidence="1 2">PW21</strain>
    </source>
</reference>
<evidence type="ECO:0000313" key="1">
    <source>
        <dbReference type="EMBL" id="PZR55281.1"/>
    </source>
</evidence>
<accession>A0A2W5YJC2</accession>
<dbReference type="EMBL" id="QKWH01000001">
    <property type="protein sequence ID" value="PZR55281.1"/>
    <property type="molecule type" value="Genomic_DNA"/>
</dbReference>
<dbReference type="RefSeq" id="WP_111249645.1">
    <property type="nucleotide sequence ID" value="NZ_QKWH01000001.1"/>
</dbReference>
<dbReference type="AlphaFoldDB" id="A0A2W5YJC2"/>
<sequence length="63" mass="6928">MTRPAAPAHQATAAVREHAALGDVRHLLRALERTLPGTPRHQELLTELEQARSRLSAAREARA</sequence>
<dbReference type="Proteomes" id="UP000248783">
    <property type="component" value="Unassembled WGS sequence"/>
</dbReference>